<evidence type="ECO:0000313" key="8">
    <source>
        <dbReference type="Proteomes" id="UP000693946"/>
    </source>
</evidence>
<keyword evidence="5" id="KW-0804">Transcription</keyword>
<gene>
    <name evidence="7" type="ORF">JOB18_039763</name>
</gene>
<dbReference type="GO" id="GO:0005634">
    <property type="term" value="C:nucleus"/>
    <property type="evidence" value="ECO:0007669"/>
    <property type="project" value="UniProtKB-SubCell"/>
</dbReference>
<evidence type="ECO:0000256" key="5">
    <source>
        <dbReference type="ARBA" id="ARBA00023163"/>
    </source>
</evidence>
<dbReference type="GO" id="GO:0006352">
    <property type="term" value="P:DNA-templated transcription initiation"/>
    <property type="evidence" value="ECO:0007669"/>
    <property type="project" value="InterPro"/>
</dbReference>
<evidence type="ECO:0000256" key="6">
    <source>
        <dbReference type="ARBA" id="ARBA00023242"/>
    </source>
</evidence>
<comment type="similarity">
    <text evidence="2">Belongs to the TBP family.</text>
</comment>
<name>A0AAV6QPG7_SOLSE</name>
<evidence type="ECO:0000256" key="4">
    <source>
        <dbReference type="ARBA" id="ARBA00023125"/>
    </source>
</evidence>
<dbReference type="FunFam" id="3.30.310.10:FF:000005">
    <property type="entry name" value="TATA box-binding protein-like 1"/>
    <property type="match status" value="1"/>
</dbReference>
<keyword evidence="3" id="KW-0805">Transcription regulation</keyword>
<accession>A0AAV6QPG7</accession>
<keyword evidence="6" id="KW-0539">Nucleus</keyword>
<comment type="caution">
    <text evidence="7">The sequence shown here is derived from an EMBL/GenBank/DDBJ whole genome shotgun (WGS) entry which is preliminary data.</text>
</comment>
<dbReference type="InterPro" id="IPR000814">
    <property type="entry name" value="TBP"/>
</dbReference>
<proteinExistence type="inferred from homology"/>
<evidence type="ECO:0000256" key="1">
    <source>
        <dbReference type="ARBA" id="ARBA00004123"/>
    </source>
</evidence>
<keyword evidence="4" id="KW-0238">DNA-binding</keyword>
<dbReference type="PANTHER" id="PTHR10126">
    <property type="entry name" value="TATA-BOX BINDING PROTEIN"/>
    <property type="match status" value="1"/>
</dbReference>
<sequence length="264" mass="29967">MDSSCNPKITITNVVATFKTKCPLNMHFIASKGHNVIFQQQRGKVMMKLRKPMITATISPSGGIACAGAKSEADAKMGARRVARYLQKLGYKVKFSHFRVVNVLAVYSFPFHICLTRLVTENKLSVTYEPELFPAAATYRVTNPKATLQVYFTGKIIVAGPNVRDVTTGFKQGYPLLLKYKTNSVEQKKMTKPDTKTRKRTDDILTVSDTEIQGEQAEKRRWLLMQYNGNQPGQQFLVRIGGKIFSVPRWLLDRWGWRVMQPNE</sequence>
<organism evidence="7 8">
    <name type="scientific">Solea senegalensis</name>
    <name type="common">Senegalese sole</name>
    <dbReference type="NCBI Taxonomy" id="28829"/>
    <lineage>
        <taxon>Eukaryota</taxon>
        <taxon>Metazoa</taxon>
        <taxon>Chordata</taxon>
        <taxon>Craniata</taxon>
        <taxon>Vertebrata</taxon>
        <taxon>Euteleostomi</taxon>
        <taxon>Actinopterygii</taxon>
        <taxon>Neopterygii</taxon>
        <taxon>Teleostei</taxon>
        <taxon>Neoteleostei</taxon>
        <taxon>Acanthomorphata</taxon>
        <taxon>Carangaria</taxon>
        <taxon>Pleuronectiformes</taxon>
        <taxon>Pleuronectoidei</taxon>
        <taxon>Soleidae</taxon>
        <taxon>Solea</taxon>
    </lineage>
</organism>
<evidence type="ECO:0000256" key="3">
    <source>
        <dbReference type="ARBA" id="ARBA00023015"/>
    </source>
</evidence>
<dbReference type="AlphaFoldDB" id="A0AAV6QPG7"/>
<dbReference type="Pfam" id="PF00352">
    <property type="entry name" value="TBP"/>
    <property type="match status" value="2"/>
</dbReference>
<dbReference type="GO" id="GO:0003677">
    <property type="term" value="F:DNA binding"/>
    <property type="evidence" value="ECO:0007669"/>
    <property type="project" value="UniProtKB-KW"/>
</dbReference>
<protein>
    <submittedName>
        <fullName evidence="7">TATA box-binding 1</fullName>
    </submittedName>
</protein>
<evidence type="ECO:0000313" key="7">
    <source>
        <dbReference type="EMBL" id="KAG7494915.1"/>
    </source>
</evidence>
<dbReference type="EMBL" id="JAGKHQ010000016">
    <property type="protein sequence ID" value="KAG7494915.1"/>
    <property type="molecule type" value="Genomic_DNA"/>
</dbReference>
<dbReference type="Proteomes" id="UP000693946">
    <property type="component" value="Linkage Group LG4"/>
</dbReference>
<comment type="subcellular location">
    <subcellularLocation>
        <location evidence="1">Nucleus</location>
    </subcellularLocation>
</comment>
<keyword evidence="8" id="KW-1185">Reference proteome</keyword>
<reference evidence="7 8" key="1">
    <citation type="journal article" date="2021" name="Sci. Rep.">
        <title>Chromosome anchoring in Senegalese sole (Solea senegalensis) reveals sex-associated markers and genome rearrangements in flatfish.</title>
        <authorList>
            <person name="Guerrero-Cozar I."/>
            <person name="Gomez-Garrido J."/>
            <person name="Berbel C."/>
            <person name="Martinez-Blanch J.F."/>
            <person name="Alioto T."/>
            <person name="Claros M.G."/>
            <person name="Gagnaire P.A."/>
            <person name="Manchado M."/>
        </authorList>
    </citation>
    <scope>NUCLEOTIDE SEQUENCE [LARGE SCALE GENOMIC DNA]</scope>
    <source>
        <strain evidence="7">Sse05_10M</strain>
    </source>
</reference>
<evidence type="ECO:0000256" key="2">
    <source>
        <dbReference type="ARBA" id="ARBA00005560"/>
    </source>
</evidence>